<comment type="subcellular location">
    <subcellularLocation>
        <location evidence="2">Nucleus</location>
    </subcellularLocation>
</comment>
<feature type="region of interest" description="Disordered" evidence="3">
    <location>
        <begin position="1"/>
        <end position="116"/>
    </location>
</feature>
<accession>A0A1R0H2T8</accession>
<feature type="region of interest" description="Disordered" evidence="3">
    <location>
        <begin position="130"/>
        <end position="159"/>
    </location>
</feature>
<sequence>MTSDILTFNSAAQSDNLGSEYSVGSLVRPNNQSPAGRPPMGSHTRMRQALPPSAGSLTMTEAVDPNLDDDEVSSSPVPDGVLYLRGLSTHDDQEGQSARPRVRWTSDTVDNEHMGKKKSKVCCIFKKQRNWDESDSEDSDSSCCHDDEPNEYERMPKYN</sequence>
<dbReference type="EMBL" id="LSSL01000901">
    <property type="protein sequence ID" value="OLY83446.1"/>
    <property type="molecule type" value="Genomic_DNA"/>
</dbReference>
<evidence type="ECO:0000313" key="4">
    <source>
        <dbReference type="EMBL" id="OLY83446.1"/>
    </source>
</evidence>
<evidence type="ECO:0000313" key="5">
    <source>
        <dbReference type="Proteomes" id="UP000187455"/>
    </source>
</evidence>
<keyword evidence="2" id="KW-0539">Nucleus</keyword>
<evidence type="ECO:0000256" key="1">
    <source>
        <dbReference type="ARBA" id="ARBA00005605"/>
    </source>
</evidence>
<dbReference type="OrthoDB" id="307488at2759"/>
<comment type="caution">
    <text evidence="4">The sequence shown here is derived from an EMBL/GenBank/DDBJ whole genome shotgun (WGS) entry which is preliminary data.</text>
</comment>
<dbReference type="Pfam" id="PF07491">
    <property type="entry name" value="PPI_Ypi1"/>
    <property type="match status" value="1"/>
</dbReference>
<dbReference type="GO" id="GO:0005634">
    <property type="term" value="C:nucleus"/>
    <property type="evidence" value="ECO:0007669"/>
    <property type="project" value="UniProtKB-SubCell"/>
</dbReference>
<dbReference type="Proteomes" id="UP000187455">
    <property type="component" value="Unassembled WGS sequence"/>
</dbReference>
<proteinExistence type="inferred from homology"/>
<dbReference type="PANTHER" id="PTHR20835:SF0">
    <property type="entry name" value="E3 UBIQUITIN-PROTEIN LIGASE PPP1R11"/>
    <property type="match status" value="1"/>
</dbReference>
<dbReference type="PANTHER" id="PTHR20835">
    <property type="entry name" value="E3 UBIQUITIN-PROTEIN LIGASE PPP1R11-RELATED"/>
    <property type="match status" value="1"/>
</dbReference>
<dbReference type="AlphaFoldDB" id="A0A1R0H2T8"/>
<dbReference type="InterPro" id="IPR011107">
    <property type="entry name" value="PPI_Ypi1"/>
</dbReference>
<organism evidence="4 5">
    <name type="scientific">Smittium mucronatum</name>
    <dbReference type="NCBI Taxonomy" id="133383"/>
    <lineage>
        <taxon>Eukaryota</taxon>
        <taxon>Fungi</taxon>
        <taxon>Fungi incertae sedis</taxon>
        <taxon>Zoopagomycota</taxon>
        <taxon>Kickxellomycotina</taxon>
        <taxon>Harpellomycetes</taxon>
        <taxon>Harpellales</taxon>
        <taxon>Legeriomycetaceae</taxon>
        <taxon>Smittium</taxon>
    </lineage>
</organism>
<dbReference type="GO" id="GO:0008157">
    <property type="term" value="F:protein phosphatase 1 binding"/>
    <property type="evidence" value="ECO:0007669"/>
    <property type="project" value="TreeGrafter"/>
</dbReference>
<gene>
    <name evidence="4" type="ORF">AYI68_g2413</name>
</gene>
<feature type="compositionally biased region" description="Polar residues" evidence="3">
    <location>
        <begin position="1"/>
        <end position="19"/>
    </location>
</feature>
<name>A0A1R0H2T8_9FUNG</name>
<feature type="compositionally biased region" description="Basic and acidic residues" evidence="3">
    <location>
        <begin position="143"/>
        <end position="159"/>
    </location>
</feature>
<comment type="similarity">
    <text evidence="1 2">Belongs to the YPI1 family.</text>
</comment>
<keyword evidence="5" id="KW-1185">Reference proteome</keyword>
<dbReference type="GO" id="GO:0004865">
    <property type="term" value="F:protein serine/threonine phosphatase inhibitor activity"/>
    <property type="evidence" value="ECO:0007669"/>
    <property type="project" value="UniProtKB-UniRule"/>
</dbReference>
<reference evidence="4 5" key="1">
    <citation type="journal article" date="2016" name="Mol. Biol. Evol.">
        <title>Genome-Wide Survey of Gut Fungi (Harpellales) Reveals the First Horizontally Transferred Ubiquitin Gene from a Mosquito Host.</title>
        <authorList>
            <person name="Wang Y."/>
            <person name="White M.M."/>
            <person name="Kvist S."/>
            <person name="Moncalvo J.M."/>
        </authorList>
    </citation>
    <scope>NUCLEOTIDE SEQUENCE [LARGE SCALE GENOMIC DNA]</scope>
    <source>
        <strain evidence="4 5">ALG-7-W6</strain>
    </source>
</reference>
<comment type="function">
    <text evidence="2">Regulator of type 1 phosphatases which maintains protein phosphatase activity under strict control.</text>
</comment>
<evidence type="ECO:0000256" key="2">
    <source>
        <dbReference type="RuleBase" id="RU367162"/>
    </source>
</evidence>
<evidence type="ECO:0000256" key="3">
    <source>
        <dbReference type="SAM" id="MobiDB-lite"/>
    </source>
</evidence>
<protein>
    <recommendedName>
        <fullName evidence="2">Type 1 phosphatases regulator</fullName>
    </recommendedName>
</protein>
<dbReference type="STRING" id="133383.A0A1R0H2T8"/>